<comment type="caution">
    <text evidence="4">The sequence shown here is derived from an EMBL/GenBank/DDBJ whole genome shotgun (WGS) entry which is preliminary data.</text>
</comment>
<name>A0A1Y2E2B2_9FUNG</name>
<keyword evidence="5" id="KW-1185">Reference proteome</keyword>
<gene>
    <name evidence="4" type="ORF">LY90DRAFT_223897</name>
</gene>
<feature type="compositionally biased region" description="Low complexity" evidence="1">
    <location>
        <begin position="396"/>
        <end position="563"/>
    </location>
</feature>
<feature type="region of interest" description="Disordered" evidence="1">
    <location>
        <begin position="394"/>
        <end position="563"/>
    </location>
</feature>
<keyword evidence="2" id="KW-0812">Transmembrane</keyword>
<protein>
    <recommendedName>
        <fullName evidence="3">Calcineurin-like phosphoesterase domain-containing protein</fullName>
    </recommendedName>
</protein>
<dbReference type="Gene3D" id="3.60.21.10">
    <property type="match status" value="1"/>
</dbReference>
<dbReference type="SUPFAM" id="SSF56300">
    <property type="entry name" value="Metallo-dependent phosphatases"/>
    <property type="match status" value="1"/>
</dbReference>
<dbReference type="GO" id="GO:0016787">
    <property type="term" value="F:hydrolase activity"/>
    <property type="evidence" value="ECO:0007669"/>
    <property type="project" value="InterPro"/>
</dbReference>
<reference evidence="4 5" key="1">
    <citation type="submission" date="2016-08" db="EMBL/GenBank/DDBJ databases">
        <title>A Parts List for Fungal Cellulosomes Revealed by Comparative Genomics.</title>
        <authorList>
            <consortium name="DOE Joint Genome Institute"/>
            <person name="Haitjema C.H."/>
            <person name="Gilmore S.P."/>
            <person name="Henske J.K."/>
            <person name="Solomon K.V."/>
            <person name="De Groot R."/>
            <person name="Kuo A."/>
            <person name="Mondo S.J."/>
            <person name="Salamov A.A."/>
            <person name="Labutti K."/>
            <person name="Zhao Z."/>
            <person name="Chiniquy J."/>
            <person name="Barry K."/>
            <person name="Brewer H.M."/>
            <person name="Purvine S.O."/>
            <person name="Wright A.T."/>
            <person name="Boxma B."/>
            <person name="Van Alen T."/>
            <person name="Hackstein J.H."/>
            <person name="Baker S.E."/>
            <person name="Grigoriev I.V."/>
            <person name="O'Malley M.A."/>
        </authorList>
    </citation>
    <scope>NUCLEOTIDE SEQUENCE [LARGE SCALE GENOMIC DNA]</scope>
    <source>
        <strain evidence="4 5">G1</strain>
    </source>
</reference>
<evidence type="ECO:0000256" key="1">
    <source>
        <dbReference type="SAM" id="MobiDB-lite"/>
    </source>
</evidence>
<evidence type="ECO:0000313" key="4">
    <source>
        <dbReference type="EMBL" id="ORY65691.1"/>
    </source>
</evidence>
<keyword evidence="2" id="KW-0472">Membrane</keyword>
<evidence type="ECO:0000259" key="3">
    <source>
        <dbReference type="Pfam" id="PF00149"/>
    </source>
</evidence>
<dbReference type="OrthoDB" id="5597180at2759"/>
<feature type="domain" description="Calcineurin-like phosphoesterase" evidence="3">
    <location>
        <begin position="58"/>
        <end position="252"/>
    </location>
</feature>
<dbReference type="EMBL" id="MCOG01000051">
    <property type="protein sequence ID" value="ORY65691.1"/>
    <property type="molecule type" value="Genomic_DNA"/>
</dbReference>
<dbReference type="Proteomes" id="UP000193920">
    <property type="component" value="Unassembled WGS sequence"/>
</dbReference>
<dbReference type="InterPro" id="IPR004843">
    <property type="entry name" value="Calcineurin-like_PHP"/>
</dbReference>
<organism evidence="4 5">
    <name type="scientific">Neocallimastix californiae</name>
    <dbReference type="NCBI Taxonomy" id="1754190"/>
    <lineage>
        <taxon>Eukaryota</taxon>
        <taxon>Fungi</taxon>
        <taxon>Fungi incertae sedis</taxon>
        <taxon>Chytridiomycota</taxon>
        <taxon>Chytridiomycota incertae sedis</taxon>
        <taxon>Neocallimastigomycetes</taxon>
        <taxon>Neocallimastigales</taxon>
        <taxon>Neocallimastigaceae</taxon>
        <taxon>Neocallimastix</taxon>
    </lineage>
</organism>
<proteinExistence type="predicted"/>
<evidence type="ECO:0000256" key="2">
    <source>
        <dbReference type="SAM" id="Phobius"/>
    </source>
</evidence>
<keyword evidence="2" id="KW-1133">Transmembrane helix</keyword>
<dbReference type="Pfam" id="PF00149">
    <property type="entry name" value="Metallophos"/>
    <property type="match status" value="1"/>
</dbReference>
<sequence>MKIISKSIIPFVFIKLNQIIHINAQLFSPHIKAYQSSQNVITEEQLNSFSYGADSFKLAIIGDSGTEKEANEVMKLSSFDALLHLGDYDYECSPDKYFHSVLDKNRKYQFMGIIGNHDAKHQCSDSEAERFTKNVYNEMTSSKNNKVKCEFSPSKFMWACVYKNMRVIGLTPGINGADKRKEQLQFLKKHLNSSSSEDWKICSWHFYDKYYHTGKYPEDGNIISGSDSDSESFYDYCKDQGAIIFSAHDHVYARTHVMSQFKKPVIDKYDSYTDASVVQIRKGATLNILNGTGGWEIYVEQGEQKDYSHWQKKYAKGKNGENAKKYGGLFCDFNYGGNPRKAYCQFLRINSSDKVFDSFYIYRNDNPGSVKYSTIDSNFKNEKLIAYKTAHHITDNSSSNNTSNSNTNNSSSNSSSNNLSSSSSSSSSNSNSSTNNSSNNSTNASINNKISNNVNSNTSTNTLKENNKTNNDNKTNNNNSDNKNASSINNATNANNTSNASTNSNSNTANNNIETGNTATTTSTSTLENDANNVVTNNNMNESQSANNATNISNDVDNNNLDVNTVDNSMIVNNNNSTDNMEENSNLANHLSLNYTMLANGENKGKLEPSKTYINTTTLGIGGSVCVAIAAISGGVFIYKRNKKYSNIPEMMQSSFSSVSNNFYQGNKDYVYSPVKTDNHITNGFPSENQNQETAQDYHHKSYYSENDGDGDQGHNNFSNSSLEYNYYINQPETSNKFSPQITFENNFNNRNNYQFSTFH</sequence>
<feature type="transmembrane region" description="Helical" evidence="2">
    <location>
        <begin position="619"/>
        <end position="639"/>
    </location>
</feature>
<dbReference type="InterPro" id="IPR029052">
    <property type="entry name" value="Metallo-depent_PP-like"/>
</dbReference>
<evidence type="ECO:0000313" key="5">
    <source>
        <dbReference type="Proteomes" id="UP000193920"/>
    </source>
</evidence>
<accession>A0A1Y2E2B2</accession>
<dbReference type="AlphaFoldDB" id="A0A1Y2E2B2"/>